<dbReference type="SMART" id="SM00388">
    <property type="entry name" value="HisKA"/>
    <property type="match status" value="1"/>
</dbReference>
<dbReference type="InterPro" id="IPR003594">
    <property type="entry name" value="HATPase_dom"/>
</dbReference>
<dbReference type="PRINTS" id="PR00344">
    <property type="entry name" value="BCTRLSENSOR"/>
</dbReference>
<dbReference type="InterPro" id="IPR005467">
    <property type="entry name" value="His_kinase_dom"/>
</dbReference>
<dbReference type="SUPFAM" id="SSF55874">
    <property type="entry name" value="ATPase domain of HSP90 chaperone/DNA topoisomerase II/histidine kinase"/>
    <property type="match status" value="1"/>
</dbReference>
<comment type="catalytic activity">
    <reaction evidence="1">
        <text>ATP + protein L-histidine = ADP + protein N-phospho-L-histidine.</text>
        <dbReference type="EC" id="2.7.13.3"/>
    </reaction>
</comment>
<reference evidence="9 10" key="1">
    <citation type="submission" date="2013-11" db="EMBL/GenBank/DDBJ databases">
        <title>Metagenomic analysis of a methanogenic consortium involved in long chain n-alkane degradation.</title>
        <authorList>
            <person name="Davidova I.A."/>
            <person name="Callaghan A.V."/>
            <person name="Wawrik B."/>
            <person name="Pruitt S."/>
            <person name="Marks C."/>
            <person name="Duncan K.E."/>
            <person name="Suflita J.M."/>
        </authorList>
    </citation>
    <scope>NUCLEOTIDE SEQUENCE [LARGE SCALE GENOMIC DNA]</scope>
    <source>
        <strain evidence="9 10">SPR</strain>
    </source>
</reference>
<keyword evidence="4" id="KW-0808">Transferase</keyword>
<evidence type="ECO:0000313" key="10">
    <source>
        <dbReference type="Proteomes" id="UP000032233"/>
    </source>
</evidence>
<comment type="caution">
    <text evidence="9">The sequence shown here is derived from an EMBL/GenBank/DDBJ whole genome shotgun (WGS) entry which is preliminary data.</text>
</comment>
<evidence type="ECO:0000256" key="5">
    <source>
        <dbReference type="ARBA" id="ARBA00022777"/>
    </source>
</evidence>
<evidence type="ECO:0000256" key="7">
    <source>
        <dbReference type="SAM" id="Phobius"/>
    </source>
</evidence>
<dbReference type="PANTHER" id="PTHR43711:SF1">
    <property type="entry name" value="HISTIDINE KINASE 1"/>
    <property type="match status" value="1"/>
</dbReference>
<keyword evidence="7" id="KW-0812">Transmembrane</keyword>
<keyword evidence="7" id="KW-1133">Transmembrane helix</keyword>
<evidence type="ECO:0000256" key="3">
    <source>
        <dbReference type="ARBA" id="ARBA00022553"/>
    </source>
</evidence>
<dbReference type="Gene3D" id="1.10.287.130">
    <property type="match status" value="1"/>
</dbReference>
<dbReference type="Gene3D" id="3.30.565.10">
    <property type="entry name" value="Histidine kinase-like ATPase, C-terminal domain"/>
    <property type="match status" value="1"/>
</dbReference>
<dbReference type="EC" id="2.7.13.3" evidence="2"/>
<name>A0A0D2JBH6_9BACT</name>
<evidence type="ECO:0000256" key="2">
    <source>
        <dbReference type="ARBA" id="ARBA00012438"/>
    </source>
</evidence>
<feature type="transmembrane region" description="Helical" evidence="7">
    <location>
        <begin position="6"/>
        <end position="28"/>
    </location>
</feature>
<keyword evidence="5" id="KW-0418">Kinase</keyword>
<dbReference type="InterPro" id="IPR003661">
    <property type="entry name" value="HisK_dim/P_dom"/>
</dbReference>
<evidence type="ECO:0000256" key="4">
    <source>
        <dbReference type="ARBA" id="ARBA00022679"/>
    </source>
</evidence>
<keyword evidence="7" id="KW-0472">Membrane</keyword>
<dbReference type="EMBL" id="AZAC01000003">
    <property type="protein sequence ID" value="KIX15469.1"/>
    <property type="molecule type" value="Genomic_DNA"/>
</dbReference>
<evidence type="ECO:0000259" key="8">
    <source>
        <dbReference type="PROSITE" id="PS50109"/>
    </source>
</evidence>
<dbReference type="CDD" id="cd00082">
    <property type="entry name" value="HisKA"/>
    <property type="match status" value="1"/>
</dbReference>
<gene>
    <name evidence="9" type="ORF">X474_04235</name>
</gene>
<keyword evidence="3" id="KW-0597">Phosphoprotein</keyword>
<sequence length="350" mass="38721">MASETLKTGLLTGLLLVIAGFEMFFLLFPDKGLADSPWRAFYYMPVILAAYWFGLKAGLGLSILTTPVYLLPTIRFFWAGQGFTWGNLPESLVLNLAVWGVGRLRNQLWLLSGQMESNRDLAAVGRAASSIAHDMKTPLMAIGGFVSQVSRTLEPESNEFRKLSIALRQTSRLESLVKDILAYARPMELHKREEDLNQLVLDCLELIEELAGRKQVELKLKQSMGIPPVMLDRSRIQQALINLLSNAVEAAPPGGYVQVSSIHRGNEVRVEVADNGEGIMPDKKEEIFLPFVTAKDQGTGLGLSIARKIVEAHQGRLYVRDALEGGAVFVLLLPLGAKRRRKMFGACNDN</sequence>
<dbReference type="InterPro" id="IPR004358">
    <property type="entry name" value="Sig_transdc_His_kin-like_C"/>
</dbReference>
<dbReference type="RefSeq" id="WP_052514826.1">
    <property type="nucleotide sequence ID" value="NZ_AZAC01000003.1"/>
</dbReference>
<dbReference type="SUPFAM" id="SSF47384">
    <property type="entry name" value="Homodimeric domain of signal transducing histidine kinase"/>
    <property type="match status" value="1"/>
</dbReference>
<feature type="domain" description="Histidine kinase" evidence="8">
    <location>
        <begin position="130"/>
        <end position="337"/>
    </location>
</feature>
<organism evidence="9 10">
    <name type="scientific">Dethiosulfatarculus sandiegensis</name>
    <dbReference type="NCBI Taxonomy" id="1429043"/>
    <lineage>
        <taxon>Bacteria</taxon>
        <taxon>Pseudomonadati</taxon>
        <taxon>Thermodesulfobacteriota</taxon>
        <taxon>Desulfarculia</taxon>
        <taxon>Desulfarculales</taxon>
        <taxon>Desulfarculaceae</taxon>
        <taxon>Dethiosulfatarculus</taxon>
    </lineage>
</organism>
<dbReference type="Pfam" id="PF00512">
    <property type="entry name" value="HisKA"/>
    <property type="match status" value="1"/>
</dbReference>
<dbReference type="AlphaFoldDB" id="A0A0D2JBH6"/>
<dbReference type="PANTHER" id="PTHR43711">
    <property type="entry name" value="TWO-COMPONENT HISTIDINE KINASE"/>
    <property type="match status" value="1"/>
</dbReference>
<evidence type="ECO:0000256" key="6">
    <source>
        <dbReference type="ARBA" id="ARBA00023012"/>
    </source>
</evidence>
<dbReference type="STRING" id="1429043.X474_04235"/>
<dbReference type="OrthoDB" id="9808844at2"/>
<protein>
    <recommendedName>
        <fullName evidence="2">histidine kinase</fullName>
        <ecNumber evidence="2">2.7.13.3</ecNumber>
    </recommendedName>
</protein>
<dbReference type="SMART" id="SM00387">
    <property type="entry name" value="HATPase_c"/>
    <property type="match status" value="1"/>
</dbReference>
<dbReference type="InterPro" id="IPR036097">
    <property type="entry name" value="HisK_dim/P_sf"/>
</dbReference>
<dbReference type="InParanoid" id="A0A0D2JBH6"/>
<evidence type="ECO:0000313" key="9">
    <source>
        <dbReference type="EMBL" id="KIX15469.1"/>
    </source>
</evidence>
<feature type="transmembrane region" description="Helical" evidence="7">
    <location>
        <begin position="40"/>
        <end position="64"/>
    </location>
</feature>
<dbReference type="Proteomes" id="UP000032233">
    <property type="component" value="Unassembled WGS sequence"/>
</dbReference>
<dbReference type="PROSITE" id="PS50109">
    <property type="entry name" value="HIS_KIN"/>
    <property type="match status" value="1"/>
</dbReference>
<dbReference type="GO" id="GO:0000155">
    <property type="term" value="F:phosphorelay sensor kinase activity"/>
    <property type="evidence" value="ECO:0007669"/>
    <property type="project" value="InterPro"/>
</dbReference>
<dbReference type="Pfam" id="PF02518">
    <property type="entry name" value="HATPase_c"/>
    <property type="match status" value="1"/>
</dbReference>
<proteinExistence type="predicted"/>
<keyword evidence="6" id="KW-0902">Two-component regulatory system</keyword>
<dbReference type="InterPro" id="IPR050736">
    <property type="entry name" value="Sensor_HK_Regulatory"/>
</dbReference>
<accession>A0A0D2JBH6</accession>
<evidence type="ECO:0000256" key="1">
    <source>
        <dbReference type="ARBA" id="ARBA00000085"/>
    </source>
</evidence>
<keyword evidence="10" id="KW-1185">Reference proteome</keyword>
<dbReference type="InterPro" id="IPR036890">
    <property type="entry name" value="HATPase_C_sf"/>
</dbReference>